<dbReference type="InterPro" id="IPR032528">
    <property type="entry name" value="Ribosom_S30AE_C"/>
</dbReference>
<organism evidence="3 4">
    <name type="scientific">Candidatus Dojkabacteria bacterium CG_4_10_14_0_2_um_filter_Dojkabacteria_WS6_41_15</name>
    <dbReference type="NCBI Taxonomy" id="2014249"/>
    <lineage>
        <taxon>Bacteria</taxon>
        <taxon>Candidatus Dojkabacteria</taxon>
    </lineage>
</organism>
<dbReference type="PANTHER" id="PTHR33231">
    <property type="entry name" value="30S RIBOSOMAL PROTEIN"/>
    <property type="match status" value="1"/>
</dbReference>
<gene>
    <name evidence="3" type="ORF">COX64_03805</name>
</gene>
<evidence type="ECO:0000313" key="3">
    <source>
        <dbReference type="EMBL" id="PJA13044.1"/>
    </source>
</evidence>
<dbReference type="EMBL" id="PFQB01000098">
    <property type="protein sequence ID" value="PJA13044.1"/>
    <property type="molecule type" value="Genomic_DNA"/>
</dbReference>
<dbReference type="GO" id="GO:0043024">
    <property type="term" value="F:ribosomal small subunit binding"/>
    <property type="evidence" value="ECO:0007669"/>
    <property type="project" value="TreeGrafter"/>
</dbReference>
<keyword evidence="1" id="KW-0810">Translation regulation</keyword>
<dbReference type="InterPro" id="IPR036567">
    <property type="entry name" value="RHF-like"/>
</dbReference>
<dbReference type="InterPro" id="IPR050574">
    <property type="entry name" value="HPF/YfiA_ribosome-assoc"/>
</dbReference>
<protein>
    <recommendedName>
        <fullName evidence="2">Sigma 54 modulation/S30EA ribosomal protein C-terminal domain-containing protein</fullName>
    </recommendedName>
</protein>
<dbReference type="Pfam" id="PF02482">
    <property type="entry name" value="Ribosomal_S30AE"/>
    <property type="match status" value="1"/>
</dbReference>
<accession>A0A2M7W230</accession>
<dbReference type="GO" id="GO:0022627">
    <property type="term" value="C:cytosolic small ribosomal subunit"/>
    <property type="evidence" value="ECO:0007669"/>
    <property type="project" value="TreeGrafter"/>
</dbReference>
<dbReference type="Proteomes" id="UP000228952">
    <property type="component" value="Unassembled WGS sequence"/>
</dbReference>
<dbReference type="PANTHER" id="PTHR33231:SF1">
    <property type="entry name" value="30S RIBOSOMAL PROTEIN"/>
    <property type="match status" value="1"/>
</dbReference>
<dbReference type="AlphaFoldDB" id="A0A2M7W230"/>
<dbReference type="InterPro" id="IPR003489">
    <property type="entry name" value="RHF/RaiA"/>
</dbReference>
<name>A0A2M7W230_9BACT</name>
<evidence type="ECO:0000259" key="2">
    <source>
        <dbReference type="Pfam" id="PF16321"/>
    </source>
</evidence>
<dbReference type="Pfam" id="PF16321">
    <property type="entry name" value="Ribosom_S30AE_C"/>
    <property type="match status" value="1"/>
</dbReference>
<dbReference type="SUPFAM" id="SSF69754">
    <property type="entry name" value="Ribosome binding protein Y (YfiA homologue)"/>
    <property type="match status" value="1"/>
</dbReference>
<dbReference type="Gene3D" id="3.30.505.50">
    <property type="entry name" value="Sigma 54 modulation/S30EA ribosomal protein, C-terminal domain"/>
    <property type="match status" value="1"/>
</dbReference>
<feature type="domain" description="Sigma 54 modulation/S30EA ribosomal protein C-terminal" evidence="2">
    <location>
        <begin position="136"/>
        <end position="179"/>
    </location>
</feature>
<dbReference type="CDD" id="cd00552">
    <property type="entry name" value="RaiA"/>
    <property type="match status" value="1"/>
</dbReference>
<sequence>MSLPITFTGRGFDVTDPIKKYVEDKLLKLPHIELATQIDLEVGKTVFHKGAAKDFYVRILITLPKAVVRMKKEGEDVYVLFDDMAPSLHEKLVHYKDNFRKWEGAETWPETAVVEDVKEEAKLEDSSSAIYAGYVPKIRRKVITEMAPMSVTEAIERMELLDKDFFIFKDVQSGNIAVVVKNGSEYEMVVAD</sequence>
<reference evidence="4" key="1">
    <citation type="submission" date="2017-09" db="EMBL/GenBank/DDBJ databases">
        <title>Depth-based differentiation of microbial function through sediment-hosted aquifers and enrichment of novel symbionts in the deep terrestrial subsurface.</title>
        <authorList>
            <person name="Probst A.J."/>
            <person name="Ladd B."/>
            <person name="Jarett J.K."/>
            <person name="Geller-Mcgrath D.E."/>
            <person name="Sieber C.M.K."/>
            <person name="Emerson J.B."/>
            <person name="Anantharaman K."/>
            <person name="Thomas B.C."/>
            <person name="Malmstrom R."/>
            <person name="Stieglmeier M."/>
            <person name="Klingl A."/>
            <person name="Woyke T."/>
            <person name="Ryan C.M."/>
            <person name="Banfield J.F."/>
        </authorList>
    </citation>
    <scope>NUCLEOTIDE SEQUENCE [LARGE SCALE GENOMIC DNA]</scope>
</reference>
<proteinExistence type="predicted"/>
<comment type="caution">
    <text evidence="3">The sequence shown here is derived from an EMBL/GenBank/DDBJ whole genome shotgun (WGS) entry which is preliminary data.</text>
</comment>
<dbReference type="GO" id="GO:0045900">
    <property type="term" value="P:negative regulation of translational elongation"/>
    <property type="evidence" value="ECO:0007669"/>
    <property type="project" value="TreeGrafter"/>
</dbReference>
<dbReference type="InterPro" id="IPR038416">
    <property type="entry name" value="Ribosom_S30AE_C_sf"/>
</dbReference>
<evidence type="ECO:0000313" key="4">
    <source>
        <dbReference type="Proteomes" id="UP000228952"/>
    </source>
</evidence>
<dbReference type="Gene3D" id="3.30.160.100">
    <property type="entry name" value="Ribosome hibernation promotion factor-like"/>
    <property type="match status" value="1"/>
</dbReference>
<evidence type="ECO:0000256" key="1">
    <source>
        <dbReference type="ARBA" id="ARBA00022845"/>
    </source>
</evidence>